<dbReference type="HOGENOM" id="CLU_2730954_0_0_11"/>
<proteinExistence type="predicted"/>
<keyword evidence="3" id="KW-1185">Reference proteome</keyword>
<comment type="caution">
    <text evidence="2">The sequence shown here is derived from an EMBL/GenBank/DDBJ whole genome shotgun (WGS) entry which is preliminary data.</text>
</comment>
<dbReference type="Proteomes" id="UP000003111">
    <property type="component" value="Unassembled WGS sequence"/>
</dbReference>
<reference evidence="2" key="1">
    <citation type="submission" date="2010-08" db="EMBL/GenBank/DDBJ databases">
        <authorList>
            <person name="Muzny D."/>
            <person name="Qin X."/>
            <person name="Buhay C."/>
            <person name="Dugan-Rocha S."/>
            <person name="Ding Y."/>
            <person name="Chen G."/>
            <person name="Hawes A."/>
            <person name="Holder M."/>
            <person name="Jhangiani S."/>
            <person name="Johnson A."/>
            <person name="Khan Z."/>
            <person name="Li Z."/>
            <person name="Liu W."/>
            <person name="Liu X."/>
            <person name="Perez L."/>
            <person name="Shen H."/>
            <person name="Wang Q."/>
            <person name="Watt J."/>
            <person name="Xi L."/>
            <person name="Xin Y."/>
            <person name="Zhou J."/>
            <person name="Deng J."/>
            <person name="Jiang H."/>
            <person name="Liu Y."/>
            <person name="Qu J."/>
            <person name="Song X.-Z."/>
            <person name="Zhang L."/>
            <person name="Villasana D."/>
            <person name="Johnson A."/>
            <person name="Liu J."/>
            <person name="Liyanage D."/>
            <person name="Lorensuhewa L."/>
            <person name="Robinson T."/>
            <person name="Song A."/>
            <person name="Song B.-B."/>
            <person name="Dinh H."/>
            <person name="Thornton R."/>
            <person name="Coyle M."/>
            <person name="Francisco L."/>
            <person name="Jackson L."/>
            <person name="Javaid M."/>
            <person name="Korchina V."/>
            <person name="Kovar C."/>
            <person name="Mata R."/>
            <person name="Mathew T."/>
            <person name="Ngo R."/>
            <person name="Nguyen L."/>
            <person name="Nguyen N."/>
            <person name="Okwuonu G."/>
            <person name="Ongeri F."/>
            <person name="Pham C."/>
            <person name="Simmons D."/>
            <person name="Wilczek-Boney K."/>
            <person name="Hale W."/>
            <person name="Jakkamsetti A."/>
            <person name="Pham P."/>
            <person name="Ruth R."/>
            <person name="San Lucas F."/>
            <person name="Warren J."/>
            <person name="Zhang J."/>
            <person name="Zhao Z."/>
            <person name="Zhou C."/>
            <person name="Zhu D."/>
            <person name="Lee S."/>
            <person name="Bess C."/>
            <person name="Blankenburg K."/>
            <person name="Forbes L."/>
            <person name="Fu Q."/>
            <person name="Gubbala S."/>
            <person name="Hirani K."/>
            <person name="Jayaseelan J.C."/>
            <person name="Lara F."/>
            <person name="Munidasa M."/>
            <person name="Palculict T."/>
            <person name="Patil S."/>
            <person name="Pu L.-L."/>
            <person name="Saada N."/>
            <person name="Tang L."/>
            <person name="Weissenberger G."/>
            <person name="Zhu Y."/>
            <person name="Hemphill L."/>
            <person name="Shang Y."/>
            <person name="Youmans B."/>
            <person name="Ayvaz T."/>
            <person name="Ross M."/>
            <person name="Santibanez J."/>
            <person name="Aqrawi P."/>
            <person name="Gross S."/>
            <person name="Joshi V."/>
            <person name="Fowler G."/>
            <person name="Nazareth L."/>
            <person name="Reid J."/>
            <person name="Worley K."/>
            <person name="Petrosino J."/>
            <person name="Highlander S."/>
            <person name="Gibbs R."/>
        </authorList>
    </citation>
    <scope>NUCLEOTIDE SEQUENCE [LARGE SCALE GENOMIC DNA]</scope>
    <source>
        <strain evidence="2">DSM 15272</strain>
    </source>
</reference>
<evidence type="ECO:0000313" key="3">
    <source>
        <dbReference type="Proteomes" id="UP000003111"/>
    </source>
</evidence>
<feature type="region of interest" description="Disordered" evidence="1">
    <location>
        <begin position="26"/>
        <end position="52"/>
    </location>
</feature>
<protein>
    <submittedName>
        <fullName evidence="2">Uncharacterized protein</fullName>
    </submittedName>
</protein>
<dbReference type="EMBL" id="ACLF03000003">
    <property type="protein sequence ID" value="EFQ84304.1"/>
    <property type="molecule type" value="Genomic_DNA"/>
</dbReference>
<name>E2S934_9ACTN</name>
<accession>E2S934</accession>
<evidence type="ECO:0000313" key="2">
    <source>
        <dbReference type="EMBL" id="EFQ84304.1"/>
    </source>
</evidence>
<evidence type="ECO:0000256" key="1">
    <source>
        <dbReference type="SAM" id="MobiDB-lite"/>
    </source>
</evidence>
<dbReference type="AlphaFoldDB" id="E2S934"/>
<sequence length="71" mass="8249">MDQHPHTTCPLFGRHHFRNLSNEIGHRELRSPPSQQPCCHGTSRRRGEFGPRPQLFIRTKRVHASSRRLAA</sequence>
<gene>
    <name evidence="2" type="ORF">HMPREF0063_11020</name>
</gene>
<organism evidence="2 3">
    <name type="scientific">Aeromicrobium marinum DSM 15272</name>
    <dbReference type="NCBI Taxonomy" id="585531"/>
    <lineage>
        <taxon>Bacteria</taxon>
        <taxon>Bacillati</taxon>
        <taxon>Actinomycetota</taxon>
        <taxon>Actinomycetes</taxon>
        <taxon>Propionibacteriales</taxon>
        <taxon>Nocardioidaceae</taxon>
        <taxon>Aeromicrobium</taxon>
    </lineage>
</organism>